<dbReference type="WBParaSite" id="DME_0000700101-mRNA-1">
    <property type="protein sequence ID" value="DME_0000700101-mRNA-1"/>
    <property type="gene ID" value="DME_0000700101"/>
</dbReference>
<evidence type="ECO:0000256" key="2">
    <source>
        <dbReference type="RuleBase" id="RU367113"/>
    </source>
</evidence>
<dbReference type="GO" id="GO:0004518">
    <property type="term" value="F:nuclease activity"/>
    <property type="evidence" value="ECO:0007669"/>
    <property type="project" value="UniProtKB-KW"/>
</dbReference>
<evidence type="ECO:0000313" key="7">
    <source>
        <dbReference type="WBParaSite" id="DME_0000700101-mRNA-1"/>
    </source>
</evidence>
<proteinExistence type="inferred from homology"/>
<dbReference type="GO" id="GO:0034353">
    <property type="term" value="F:mRNA 5'-diphosphatase activity"/>
    <property type="evidence" value="ECO:0007669"/>
    <property type="project" value="TreeGrafter"/>
</dbReference>
<keyword evidence="2" id="KW-0479">Metal-binding</keyword>
<dbReference type="GO" id="GO:0046872">
    <property type="term" value="F:metal ion binding"/>
    <property type="evidence" value="ECO:0007669"/>
    <property type="project" value="UniProtKB-KW"/>
</dbReference>
<dbReference type="Proteomes" id="UP000274756">
    <property type="component" value="Unassembled WGS sequence"/>
</dbReference>
<sequence length="271" mass="31655">MDSFKFRQQNSRGCVLDQPQYIGEYCVNAQRGIILGRSQARYLCNFRINRECHMDLNEGYEIFDAKIEPSNEKIDILLKWLMLHSLPGDSLKKVCHDADFVSWRGIFARIAATPSNKDEHWMFAVVCYKSVIFLCEYPTEQKLTMLANMSNRDKIMAYWGFKFEQFMTSSHPESVPDTKKPVTNKEEFHIMVKSKFNESHLKILYSAETDGLYYASGAYVELKTMRFDGQKKHSWDRKALKWFLQSYLTATKEIVVGLRDDSGYLFANYIS</sequence>
<evidence type="ECO:0000313" key="4">
    <source>
        <dbReference type="EMBL" id="VDN59827.1"/>
    </source>
</evidence>
<accession>A0A0N4UHH0</accession>
<dbReference type="PANTHER" id="PTHR12395">
    <property type="entry name" value="DOM-3 RELATED"/>
    <property type="match status" value="1"/>
</dbReference>
<gene>
    <name evidence="4" type="ORF">DME_LOCUS9800</name>
</gene>
<dbReference type="GO" id="GO:0005829">
    <property type="term" value="C:cytosol"/>
    <property type="evidence" value="ECO:0007669"/>
    <property type="project" value="TreeGrafter"/>
</dbReference>
<dbReference type="PANTHER" id="PTHR12395:SF9">
    <property type="entry name" value="DECAPPING AND EXORIBONUCLEASE PROTEIN"/>
    <property type="match status" value="1"/>
</dbReference>
<dbReference type="GO" id="GO:0003723">
    <property type="term" value="F:RNA binding"/>
    <property type="evidence" value="ECO:0007669"/>
    <property type="project" value="UniProtKB-KW"/>
</dbReference>
<protein>
    <recommendedName>
        <fullName evidence="2">Decapping nuclease</fullName>
        <ecNumber evidence="2">3.6.1.-</ecNumber>
    </recommendedName>
</protein>
<dbReference type="InterPro" id="IPR039039">
    <property type="entry name" value="RAI1-like_fam"/>
</dbReference>
<dbReference type="GO" id="GO:0000166">
    <property type="term" value="F:nucleotide binding"/>
    <property type="evidence" value="ECO:0007669"/>
    <property type="project" value="UniProtKB-KW"/>
</dbReference>
<dbReference type="Proteomes" id="UP000038040">
    <property type="component" value="Unplaced"/>
</dbReference>
<organism evidence="5 7">
    <name type="scientific">Dracunculus medinensis</name>
    <name type="common">Guinea worm</name>
    <dbReference type="NCBI Taxonomy" id="318479"/>
    <lineage>
        <taxon>Eukaryota</taxon>
        <taxon>Metazoa</taxon>
        <taxon>Ecdysozoa</taxon>
        <taxon>Nematoda</taxon>
        <taxon>Chromadorea</taxon>
        <taxon>Rhabditida</taxon>
        <taxon>Spirurina</taxon>
        <taxon>Dracunculoidea</taxon>
        <taxon>Dracunculidae</taxon>
        <taxon>Dracunculus</taxon>
    </lineage>
</organism>
<evidence type="ECO:0000313" key="6">
    <source>
        <dbReference type="Proteomes" id="UP000274756"/>
    </source>
</evidence>
<reference evidence="4 6" key="2">
    <citation type="submission" date="2018-11" db="EMBL/GenBank/DDBJ databases">
        <authorList>
            <consortium name="Pathogen Informatics"/>
        </authorList>
    </citation>
    <scope>NUCLEOTIDE SEQUENCE [LARGE SCALE GENOMIC DNA]</scope>
</reference>
<dbReference type="OrthoDB" id="5853397at2759"/>
<comment type="function">
    <text evidence="2">Decapping enzyme for NAD-capped RNAs: specifically hydrolyzes the nicotinamide adenine dinucleotide (NAD) cap from a subset of RNAs by removing the entire NAD moiety from the 5'-end of an NAD-capped RNA.</text>
</comment>
<keyword evidence="2" id="KW-0539">Nucleus</keyword>
<dbReference type="EC" id="3.6.1.-" evidence="2"/>
<comment type="similarity">
    <text evidence="1 2">Belongs to the DXO/Dom3Z family.</text>
</comment>
<keyword evidence="6" id="KW-1185">Reference proteome</keyword>
<dbReference type="GO" id="GO:0005634">
    <property type="term" value="C:nucleus"/>
    <property type="evidence" value="ECO:0007669"/>
    <property type="project" value="UniProtKB-SubCell"/>
</dbReference>
<keyword evidence="2" id="KW-0540">Nuclease</keyword>
<evidence type="ECO:0000259" key="3">
    <source>
        <dbReference type="Pfam" id="PF08652"/>
    </source>
</evidence>
<comment type="cofactor">
    <cofactor evidence="2">
        <name>a divalent metal cation</name>
        <dbReference type="ChEBI" id="CHEBI:60240"/>
    </cofactor>
</comment>
<dbReference type="EMBL" id="UYYG01001191">
    <property type="protein sequence ID" value="VDN59827.1"/>
    <property type="molecule type" value="Genomic_DNA"/>
</dbReference>
<keyword evidence="2" id="KW-0378">Hydrolase</keyword>
<keyword evidence="2" id="KW-0547">Nucleotide-binding</keyword>
<keyword evidence="2" id="KW-0694">RNA-binding</keyword>
<dbReference type="GO" id="GO:0000956">
    <property type="term" value="P:nuclear-transcribed mRNA catabolic process"/>
    <property type="evidence" value="ECO:0007669"/>
    <property type="project" value="TreeGrafter"/>
</dbReference>
<dbReference type="InterPro" id="IPR013961">
    <property type="entry name" value="RAI1"/>
</dbReference>
<reference evidence="7" key="1">
    <citation type="submission" date="2017-02" db="UniProtKB">
        <authorList>
            <consortium name="WormBaseParasite"/>
        </authorList>
    </citation>
    <scope>IDENTIFICATION</scope>
</reference>
<feature type="domain" description="RAI1-like" evidence="3">
    <location>
        <begin position="18"/>
        <end position="265"/>
    </location>
</feature>
<name>A0A0N4UHH0_DRAME</name>
<evidence type="ECO:0000313" key="5">
    <source>
        <dbReference type="Proteomes" id="UP000038040"/>
    </source>
</evidence>
<evidence type="ECO:0000256" key="1">
    <source>
        <dbReference type="ARBA" id="ARBA00006562"/>
    </source>
</evidence>
<comment type="subcellular location">
    <subcellularLocation>
        <location evidence="2">Nucleus</location>
    </subcellularLocation>
</comment>
<dbReference type="GO" id="GO:0110155">
    <property type="term" value="P:NAD-cap decapping"/>
    <property type="evidence" value="ECO:0007669"/>
    <property type="project" value="TreeGrafter"/>
</dbReference>
<dbReference type="STRING" id="318479.A0A0N4UHH0"/>
<dbReference type="AlphaFoldDB" id="A0A0N4UHH0"/>
<dbReference type="Pfam" id="PF08652">
    <property type="entry name" value="RAI1"/>
    <property type="match status" value="1"/>
</dbReference>